<evidence type="ECO:0000256" key="3">
    <source>
        <dbReference type="ARBA" id="ARBA00029447"/>
    </source>
</evidence>
<dbReference type="AlphaFoldDB" id="A0A368TYA6"/>
<keyword evidence="7" id="KW-0812">Transmembrane</keyword>
<organism evidence="9 10">
    <name type="scientific">Vreelandella rituensis</name>
    <dbReference type="NCBI Taxonomy" id="2282306"/>
    <lineage>
        <taxon>Bacteria</taxon>
        <taxon>Pseudomonadati</taxon>
        <taxon>Pseudomonadota</taxon>
        <taxon>Gammaproteobacteria</taxon>
        <taxon>Oceanospirillales</taxon>
        <taxon>Halomonadaceae</taxon>
        <taxon>Vreelandella</taxon>
    </lineage>
</organism>
<feature type="transmembrane region" description="Helical" evidence="7">
    <location>
        <begin position="109"/>
        <end position="131"/>
    </location>
</feature>
<accession>A0A368TYA6</accession>
<dbReference type="InterPro" id="IPR004090">
    <property type="entry name" value="Chemotax_Me-accpt_rcpt"/>
</dbReference>
<keyword evidence="7" id="KW-0472">Membrane</keyword>
<gene>
    <name evidence="9" type="ORF">DU506_12870</name>
</gene>
<feature type="compositionally biased region" description="Polar residues" evidence="6">
    <location>
        <begin position="257"/>
        <end position="277"/>
    </location>
</feature>
<dbReference type="SUPFAM" id="SSF58104">
    <property type="entry name" value="Methyl-accepting chemotaxis protein (MCP) signaling domain"/>
    <property type="match status" value="1"/>
</dbReference>
<keyword evidence="5" id="KW-0175">Coiled coil</keyword>
<dbReference type="InterPro" id="IPR051310">
    <property type="entry name" value="MCP_chemotaxis"/>
</dbReference>
<dbReference type="PROSITE" id="PS50111">
    <property type="entry name" value="CHEMOTAXIS_TRANSDUC_2"/>
    <property type="match status" value="1"/>
</dbReference>
<keyword evidence="1" id="KW-0145">Chemotaxis</keyword>
<dbReference type="Pfam" id="PF00015">
    <property type="entry name" value="MCPsignal"/>
    <property type="match status" value="1"/>
</dbReference>
<keyword evidence="7" id="KW-1133">Transmembrane helix</keyword>
<comment type="caution">
    <text evidence="9">The sequence shown here is derived from an EMBL/GenBank/DDBJ whole genome shotgun (WGS) entry which is preliminary data.</text>
</comment>
<dbReference type="RefSeq" id="WP_114487316.1">
    <property type="nucleotide sequence ID" value="NZ_CBCSHM010000032.1"/>
</dbReference>
<reference evidence="9 10" key="1">
    <citation type="submission" date="2018-07" db="EMBL/GenBank/DDBJ databases">
        <title>Halomonas rutogse sp. nov., isolated from Lake TangqianCo on Tibetan Plateau.</title>
        <authorList>
            <person name="Lu H."/>
            <person name="Xing P."/>
            <person name="Wu Q."/>
        </authorList>
    </citation>
    <scope>NUCLEOTIDE SEQUENCE [LARGE SCALE GENOMIC DNA]</scope>
    <source>
        <strain evidence="9 10">TQ8S</strain>
    </source>
</reference>
<dbReference type="Proteomes" id="UP000253204">
    <property type="component" value="Unassembled WGS sequence"/>
</dbReference>
<dbReference type="GO" id="GO:0006935">
    <property type="term" value="P:chemotaxis"/>
    <property type="evidence" value="ECO:0007669"/>
    <property type="project" value="UniProtKB-KW"/>
</dbReference>
<evidence type="ECO:0000256" key="7">
    <source>
        <dbReference type="SAM" id="Phobius"/>
    </source>
</evidence>
<evidence type="ECO:0000313" key="9">
    <source>
        <dbReference type="EMBL" id="RCV89571.1"/>
    </source>
</evidence>
<evidence type="ECO:0000256" key="1">
    <source>
        <dbReference type="ARBA" id="ARBA00022500"/>
    </source>
</evidence>
<evidence type="ECO:0000256" key="6">
    <source>
        <dbReference type="SAM" id="MobiDB-lite"/>
    </source>
</evidence>
<dbReference type="PRINTS" id="PR00260">
    <property type="entry name" value="CHEMTRNSDUCR"/>
</dbReference>
<feature type="region of interest" description="Disordered" evidence="6">
    <location>
        <begin position="257"/>
        <end position="286"/>
    </location>
</feature>
<dbReference type="InterPro" id="IPR004089">
    <property type="entry name" value="MCPsignal_dom"/>
</dbReference>
<keyword evidence="10" id="KW-1185">Reference proteome</keyword>
<feature type="transmembrane region" description="Helical" evidence="7">
    <location>
        <begin position="87"/>
        <end position="104"/>
    </location>
</feature>
<proteinExistence type="inferred from homology"/>
<dbReference type="Gene3D" id="1.10.287.950">
    <property type="entry name" value="Methyl-accepting chemotaxis protein"/>
    <property type="match status" value="1"/>
</dbReference>
<evidence type="ECO:0000256" key="4">
    <source>
        <dbReference type="PROSITE-ProRule" id="PRU00284"/>
    </source>
</evidence>
<feature type="transmembrane region" description="Helical" evidence="7">
    <location>
        <begin position="16"/>
        <end position="34"/>
    </location>
</feature>
<dbReference type="SMART" id="SM00283">
    <property type="entry name" value="MA"/>
    <property type="match status" value="1"/>
</dbReference>
<evidence type="ECO:0000256" key="2">
    <source>
        <dbReference type="ARBA" id="ARBA00023224"/>
    </source>
</evidence>
<feature type="transmembrane region" description="Helical" evidence="7">
    <location>
        <begin position="151"/>
        <end position="174"/>
    </location>
</feature>
<protein>
    <submittedName>
        <fullName evidence="9">Methyl-accepting chemotaxis protein</fullName>
    </submittedName>
</protein>
<comment type="similarity">
    <text evidence="3">Belongs to the methyl-accepting chemotaxis (MCP) protein family.</text>
</comment>
<evidence type="ECO:0000313" key="10">
    <source>
        <dbReference type="Proteomes" id="UP000253204"/>
    </source>
</evidence>
<dbReference type="PANTHER" id="PTHR43531:SF11">
    <property type="entry name" value="METHYL-ACCEPTING CHEMOTAXIS PROTEIN 3"/>
    <property type="match status" value="1"/>
</dbReference>
<dbReference type="GO" id="GO:0007165">
    <property type="term" value="P:signal transduction"/>
    <property type="evidence" value="ECO:0007669"/>
    <property type="project" value="UniProtKB-KW"/>
</dbReference>
<feature type="domain" description="Methyl-accepting transducer" evidence="8">
    <location>
        <begin position="234"/>
        <end position="463"/>
    </location>
</feature>
<name>A0A368TYA6_9GAMM</name>
<evidence type="ECO:0000259" key="8">
    <source>
        <dbReference type="PROSITE" id="PS50111"/>
    </source>
</evidence>
<dbReference type="GO" id="GO:0005886">
    <property type="term" value="C:plasma membrane"/>
    <property type="evidence" value="ECO:0007669"/>
    <property type="project" value="TreeGrafter"/>
</dbReference>
<dbReference type="GO" id="GO:0004888">
    <property type="term" value="F:transmembrane signaling receptor activity"/>
    <property type="evidence" value="ECO:0007669"/>
    <property type="project" value="InterPro"/>
</dbReference>
<feature type="coiled-coil region" evidence="5">
    <location>
        <begin position="298"/>
        <end position="325"/>
    </location>
</feature>
<dbReference type="PANTHER" id="PTHR43531">
    <property type="entry name" value="PROTEIN ICFG"/>
    <property type="match status" value="1"/>
</dbReference>
<keyword evidence="2 4" id="KW-0807">Transducer</keyword>
<evidence type="ECO:0000256" key="5">
    <source>
        <dbReference type="SAM" id="Coils"/>
    </source>
</evidence>
<sequence length="492" mass="53299">MTQDIFTSHRARADRLMWLPLLLHTAICWGVGIFTQTLGLAVVLSIIVLPLTFLVQHKLPGHQINGFIKAAVFMGLSALLIEQSGGLIEAHFSIFIMLSALILYSDWRVIVFGGAVIALHHVLFTWLHHLGVVQLYSGMVGDSGTSGHDTYALLACLAMHGGAVVVQVSVLGYLAKVLEHMVYEGLKVRRFAEQAGNGQLNVTFTQAELALPAVAAINTMQEKVAQSLRQAQHAANEVGELSDKLFTAQVALHDQAGRNTAQTERISSSATQLTATTREGAEESRRVRELATQAERAARESGQQVQAMREVMQKLNEQASQISRMLSEIDQITFQTNLLALNASVEAARAGEHGRGFAVVANEVRQLAGKTQSTASRIREQIEQTTSNVAYGVTQTQTVQTTTQELIGAFEEVTSRLTGMDGAIQQQHQGIEELEGSVSEMHDALDVSRRSLDDAHLTAEELANTARTLMAAVGGFQLPDSPRQAVPTLAAP</sequence>
<dbReference type="EMBL" id="QPIJ01000031">
    <property type="protein sequence ID" value="RCV89571.1"/>
    <property type="molecule type" value="Genomic_DNA"/>
</dbReference>